<evidence type="ECO:0000313" key="5">
    <source>
        <dbReference type="EMBL" id="EFN56399.1"/>
    </source>
</evidence>
<dbReference type="InterPro" id="IPR000504">
    <property type="entry name" value="RRM_dom"/>
</dbReference>
<dbReference type="STRING" id="554065.E1ZDE4"/>
<feature type="compositionally biased region" description="Pro residues" evidence="3">
    <location>
        <begin position="43"/>
        <end position="58"/>
    </location>
</feature>
<keyword evidence="1 2" id="KW-0694">RNA-binding</keyword>
<dbReference type="AlphaFoldDB" id="E1ZDE4"/>
<dbReference type="RefSeq" id="XP_005848501.1">
    <property type="nucleotide sequence ID" value="XM_005848439.1"/>
</dbReference>
<dbReference type="PROSITE" id="PS50102">
    <property type="entry name" value="RRM"/>
    <property type="match status" value="1"/>
</dbReference>
<dbReference type="PANTHER" id="PTHR23236">
    <property type="entry name" value="EUKARYOTIC TRANSLATION INITIATION FACTOR 4B/4H"/>
    <property type="match status" value="1"/>
</dbReference>
<gene>
    <name evidence="5" type="ORF">CHLNCDRAFT_144970</name>
</gene>
<sequence length="400" mass="42352">MEAEKPFTRSSTLASTNWADDVEEDEAEMQRVESLQGLTSPRSPYPTSPGPQASPRPHYPGEERPPYDGPPSFAAGPPLPDRPPFKAYLGNIPYDLDEEVVADFFQGLEIVDIIITRHRDTGKPKGCFVEFGSQEHLSKALSADGEPMMRRPVRVQVAEPPRREGFGDRRVGGGFGRRDREEEGGFGRRGGYGDRDRGGGYGDRERGGGYGDRERGGGYGERERGGYGFGGGDRERDWAPRRGAPAAAAGGGEGGGGRGRGGAARVVPVPARGGARARGEGGRGAGRGRGGEHAGEHKEHKEHNHGVGRGEGRGGRGGGRGGEHGARGRGAGRGEAGRAGPHDAPRQAKQQPDAKPGKAEHKAGGAVPDQLRAKGYVLSEEEAPKTKLDNPFDLLNLADE</sequence>
<dbReference type="GO" id="GO:0003723">
    <property type="term" value="F:RNA binding"/>
    <property type="evidence" value="ECO:0007669"/>
    <property type="project" value="UniProtKB-UniRule"/>
</dbReference>
<accession>E1ZDE4</accession>
<dbReference type="Gene3D" id="3.30.70.330">
    <property type="match status" value="1"/>
</dbReference>
<evidence type="ECO:0000259" key="4">
    <source>
        <dbReference type="PROSITE" id="PS50102"/>
    </source>
</evidence>
<evidence type="ECO:0000313" key="6">
    <source>
        <dbReference type="Proteomes" id="UP000008141"/>
    </source>
</evidence>
<dbReference type="SMART" id="SM00360">
    <property type="entry name" value="RRM"/>
    <property type="match status" value="1"/>
</dbReference>
<feature type="domain" description="RRM" evidence="4">
    <location>
        <begin position="85"/>
        <end position="160"/>
    </location>
</feature>
<keyword evidence="6" id="KW-1185">Reference proteome</keyword>
<dbReference type="OMA" id="GSAYIHI"/>
<feature type="compositionally biased region" description="Polar residues" evidence="3">
    <location>
        <begin position="8"/>
        <end position="18"/>
    </location>
</feature>
<evidence type="ECO:0000256" key="1">
    <source>
        <dbReference type="ARBA" id="ARBA00022884"/>
    </source>
</evidence>
<dbReference type="InParanoid" id="E1ZDE4"/>
<dbReference type="PANTHER" id="PTHR23236:SF11">
    <property type="entry name" value="EUKARYOTIC TRANSLATION INITIATION FACTOR 4H"/>
    <property type="match status" value="1"/>
</dbReference>
<protein>
    <recommendedName>
        <fullName evidence="4">RRM domain-containing protein</fullName>
    </recommendedName>
</protein>
<dbReference type="InterPro" id="IPR012677">
    <property type="entry name" value="Nucleotide-bd_a/b_plait_sf"/>
</dbReference>
<feature type="compositionally biased region" description="Basic and acidic residues" evidence="3">
    <location>
        <begin position="163"/>
        <end position="225"/>
    </location>
</feature>
<dbReference type="OrthoDB" id="439808at2759"/>
<organism evidence="6">
    <name type="scientific">Chlorella variabilis</name>
    <name type="common">Green alga</name>
    <dbReference type="NCBI Taxonomy" id="554065"/>
    <lineage>
        <taxon>Eukaryota</taxon>
        <taxon>Viridiplantae</taxon>
        <taxon>Chlorophyta</taxon>
        <taxon>core chlorophytes</taxon>
        <taxon>Trebouxiophyceae</taxon>
        <taxon>Chlorellales</taxon>
        <taxon>Chlorellaceae</taxon>
        <taxon>Chlorella clade</taxon>
        <taxon>Chlorella</taxon>
    </lineage>
</organism>
<dbReference type="SUPFAM" id="SSF54928">
    <property type="entry name" value="RNA-binding domain, RBD"/>
    <property type="match status" value="1"/>
</dbReference>
<dbReference type="GeneID" id="17355714"/>
<dbReference type="eggNOG" id="KOG0118">
    <property type="taxonomic scope" value="Eukaryota"/>
</dbReference>
<evidence type="ECO:0000256" key="2">
    <source>
        <dbReference type="PROSITE-ProRule" id="PRU00176"/>
    </source>
</evidence>
<name>E1ZDE4_CHLVA</name>
<feature type="region of interest" description="Disordered" evidence="3">
    <location>
        <begin position="1"/>
        <end position="86"/>
    </location>
</feature>
<feature type="compositionally biased region" description="Basic and acidic residues" evidence="3">
    <location>
        <begin position="289"/>
        <end position="314"/>
    </location>
</feature>
<dbReference type="EMBL" id="GL433842">
    <property type="protein sequence ID" value="EFN56399.1"/>
    <property type="molecule type" value="Genomic_DNA"/>
</dbReference>
<feature type="region of interest" description="Disordered" evidence="3">
    <location>
        <begin position="163"/>
        <end position="400"/>
    </location>
</feature>
<reference evidence="5 6" key="1">
    <citation type="journal article" date="2010" name="Plant Cell">
        <title>The Chlorella variabilis NC64A genome reveals adaptation to photosymbiosis, coevolution with viruses, and cryptic sex.</title>
        <authorList>
            <person name="Blanc G."/>
            <person name="Duncan G."/>
            <person name="Agarkova I."/>
            <person name="Borodovsky M."/>
            <person name="Gurnon J."/>
            <person name="Kuo A."/>
            <person name="Lindquist E."/>
            <person name="Lucas S."/>
            <person name="Pangilinan J."/>
            <person name="Polle J."/>
            <person name="Salamov A."/>
            <person name="Terry A."/>
            <person name="Yamada T."/>
            <person name="Dunigan D.D."/>
            <person name="Grigoriev I.V."/>
            <person name="Claverie J.M."/>
            <person name="Van Etten J.L."/>
        </authorList>
    </citation>
    <scope>NUCLEOTIDE SEQUENCE [LARGE SCALE GENOMIC DNA]</scope>
    <source>
        <strain evidence="5 6">NC64A</strain>
    </source>
</reference>
<feature type="compositionally biased region" description="Low complexity" evidence="3">
    <location>
        <begin position="263"/>
        <end position="274"/>
    </location>
</feature>
<dbReference type="Pfam" id="PF00076">
    <property type="entry name" value="RRM_1"/>
    <property type="match status" value="1"/>
</dbReference>
<proteinExistence type="predicted"/>
<dbReference type="InterPro" id="IPR035979">
    <property type="entry name" value="RBD_domain_sf"/>
</dbReference>
<dbReference type="Proteomes" id="UP000008141">
    <property type="component" value="Unassembled WGS sequence"/>
</dbReference>
<dbReference type="KEGG" id="cvr:CHLNCDRAFT_144970"/>
<feature type="compositionally biased region" description="Gly residues" evidence="3">
    <location>
        <begin position="249"/>
        <end position="262"/>
    </location>
</feature>
<evidence type="ECO:0000256" key="3">
    <source>
        <dbReference type="SAM" id="MobiDB-lite"/>
    </source>
</evidence>